<protein>
    <recommendedName>
        <fullName evidence="3">Nucleoside 2-deoxyribosyltransferase</fullName>
    </recommendedName>
</protein>
<dbReference type="EMBL" id="LBWB01000008">
    <property type="protein sequence ID" value="KKR00893.1"/>
    <property type="molecule type" value="Genomic_DNA"/>
</dbReference>
<proteinExistence type="predicted"/>
<dbReference type="Gene3D" id="3.40.50.450">
    <property type="match status" value="1"/>
</dbReference>
<sequence length="189" mass="22643">MKIFYTVSYSAWIKHKDFFKVVLDELERHKAKVETTIRRDHYRAELKKIKDSTSPSEDKYRYENDRGVRQSIFRADAVVIEASYPSFRLGFEAFYALTQNKPVLVLSKFRNYSKLIDQPHFFGAKYTKFTLPDEIAKFIRHVEYHKLRNRFNLFISDSHKEHLEKSGKHFSVSMSDYIRKLVEADMERK</sequence>
<evidence type="ECO:0000313" key="1">
    <source>
        <dbReference type="EMBL" id="KKR00893.1"/>
    </source>
</evidence>
<gene>
    <name evidence="1" type="ORF">UT24_C0008G0021</name>
</gene>
<organism evidence="1 2">
    <name type="scientific">Candidatus Woesebacteria bacterium GW2011_GWB1_39_12</name>
    <dbReference type="NCBI Taxonomy" id="1618574"/>
    <lineage>
        <taxon>Bacteria</taxon>
        <taxon>Candidatus Woeseibacteriota</taxon>
    </lineage>
</organism>
<reference evidence="1 2" key="1">
    <citation type="journal article" date="2015" name="Nature">
        <title>rRNA introns, odd ribosomes, and small enigmatic genomes across a large radiation of phyla.</title>
        <authorList>
            <person name="Brown C.T."/>
            <person name="Hug L.A."/>
            <person name="Thomas B.C."/>
            <person name="Sharon I."/>
            <person name="Castelle C.J."/>
            <person name="Singh A."/>
            <person name="Wilkins M.J."/>
            <person name="Williams K.H."/>
            <person name="Banfield J.F."/>
        </authorList>
    </citation>
    <scope>NUCLEOTIDE SEQUENCE [LARGE SCALE GENOMIC DNA]</scope>
</reference>
<name>A0A0G0MCH8_9BACT</name>
<accession>A0A0G0MCH8</accession>
<dbReference type="AlphaFoldDB" id="A0A0G0MCH8"/>
<comment type="caution">
    <text evidence="1">The sequence shown here is derived from an EMBL/GenBank/DDBJ whole genome shotgun (WGS) entry which is preliminary data.</text>
</comment>
<evidence type="ECO:0008006" key="3">
    <source>
        <dbReference type="Google" id="ProtNLM"/>
    </source>
</evidence>
<evidence type="ECO:0000313" key="2">
    <source>
        <dbReference type="Proteomes" id="UP000033881"/>
    </source>
</evidence>
<dbReference type="Proteomes" id="UP000033881">
    <property type="component" value="Unassembled WGS sequence"/>
</dbReference>